<evidence type="ECO:0000256" key="4">
    <source>
        <dbReference type="ARBA" id="ARBA00023242"/>
    </source>
</evidence>
<dbReference type="Gene3D" id="1.10.150.60">
    <property type="entry name" value="ARID DNA-binding domain"/>
    <property type="match status" value="1"/>
</dbReference>
<feature type="compositionally biased region" description="Basic residues" evidence="5">
    <location>
        <begin position="965"/>
        <end position="975"/>
    </location>
</feature>
<dbReference type="SMART" id="SM01014">
    <property type="entry name" value="ARID"/>
    <property type="match status" value="1"/>
</dbReference>
<feature type="region of interest" description="Disordered" evidence="5">
    <location>
        <begin position="542"/>
        <end position="589"/>
    </location>
</feature>
<dbReference type="PANTHER" id="PTHR22970:SF14">
    <property type="entry name" value="AT-RICH INTERACTIVE DOMAIN-CONTAINING PROTEIN 2"/>
    <property type="match status" value="1"/>
</dbReference>
<dbReference type="GO" id="GO:0003677">
    <property type="term" value="F:DNA binding"/>
    <property type="evidence" value="ECO:0007669"/>
    <property type="project" value="InterPro"/>
</dbReference>
<dbReference type="PANTHER" id="PTHR22970">
    <property type="entry name" value="AT-RICH INTERACTIVE DOMAIN-CONTAINING PROTEIN 2"/>
    <property type="match status" value="1"/>
</dbReference>
<keyword evidence="2" id="KW-0805">Transcription regulation</keyword>
<dbReference type="Proteomes" id="UP000728185">
    <property type="component" value="Unassembled WGS sequence"/>
</dbReference>
<dbReference type="InterPro" id="IPR003150">
    <property type="entry name" value="DNA-bd_RFX"/>
</dbReference>
<organism evidence="8 9">
    <name type="scientific">Fasciolopsis buskii</name>
    <dbReference type="NCBI Taxonomy" id="27845"/>
    <lineage>
        <taxon>Eukaryota</taxon>
        <taxon>Metazoa</taxon>
        <taxon>Spiralia</taxon>
        <taxon>Lophotrochozoa</taxon>
        <taxon>Platyhelminthes</taxon>
        <taxon>Trematoda</taxon>
        <taxon>Digenea</taxon>
        <taxon>Plagiorchiida</taxon>
        <taxon>Echinostomata</taxon>
        <taxon>Echinostomatoidea</taxon>
        <taxon>Fasciolidae</taxon>
        <taxon>Fasciolopsis</taxon>
    </lineage>
</organism>
<feature type="region of interest" description="Disordered" evidence="5">
    <location>
        <begin position="776"/>
        <end position="802"/>
    </location>
</feature>
<name>A0A8E0RU96_9TREM</name>
<evidence type="ECO:0000313" key="9">
    <source>
        <dbReference type="Proteomes" id="UP000728185"/>
    </source>
</evidence>
<dbReference type="EMBL" id="LUCM01007739">
    <property type="protein sequence ID" value="KAA0189421.1"/>
    <property type="molecule type" value="Genomic_DNA"/>
</dbReference>
<dbReference type="PROSITE" id="PS51011">
    <property type="entry name" value="ARID"/>
    <property type="match status" value="1"/>
</dbReference>
<feature type="region of interest" description="Disordered" evidence="5">
    <location>
        <begin position="955"/>
        <end position="1002"/>
    </location>
</feature>
<dbReference type="SMART" id="SM00501">
    <property type="entry name" value="BRIGHT"/>
    <property type="match status" value="1"/>
</dbReference>
<dbReference type="Pfam" id="PF02257">
    <property type="entry name" value="RFX_DNA_binding"/>
    <property type="match status" value="1"/>
</dbReference>
<reference evidence="8" key="1">
    <citation type="submission" date="2019-05" db="EMBL/GenBank/DDBJ databases">
        <title>Annotation for the trematode Fasciolopsis buski.</title>
        <authorList>
            <person name="Choi Y.-J."/>
        </authorList>
    </citation>
    <scope>NUCLEOTIDE SEQUENCE</scope>
    <source>
        <strain evidence="8">HT</strain>
        <tissue evidence="8">Whole worm</tissue>
    </source>
</reference>
<dbReference type="InterPro" id="IPR013087">
    <property type="entry name" value="Znf_C2H2_type"/>
</dbReference>
<feature type="compositionally biased region" description="Polar residues" evidence="5">
    <location>
        <begin position="834"/>
        <end position="843"/>
    </location>
</feature>
<dbReference type="Gene3D" id="1.10.10.10">
    <property type="entry name" value="Winged helix-like DNA-binding domain superfamily/Winged helix DNA-binding domain"/>
    <property type="match status" value="1"/>
</dbReference>
<dbReference type="Pfam" id="PF01388">
    <property type="entry name" value="ARID"/>
    <property type="match status" value="1"/>
</dbReference>
<evidence type="ECO:0000256" key="2">
    <source>
        <dbReference type="ARBA" id="ARBA00023015"/>
    </source>
</evidence>
<evidence type="ECO:0000259" key="7">
    <source>
        <dbReference type="PROSITE" id="PS51526"/>
    </source>
</evidence>
<dbReference type="SUPFAM" id="SSF46774">
    <property type="entry name" value="ARID-like"/>
    <property type="match status" value="1"/>
</dbReference>
<feature type="region of interest" description="Disordered" evidence="5">
    <location>
        <begin position="817"/>
        <end position="843"/>
    </location>
</feature>
<dbReference type="PROSITE" id="PS51526">
    <property type="entry name" value="RFX_DBD"/>
    <property type="match status" value="1"/>
</dbReference>
<feature type="compositionally biased region" description="Polar residues" evidence="5">
    <location>
        <begin position="776"/>
        <end position="785"/>
    </location>
</feature>
<sequence length="1493" mass="161967">MSRSRNRPFTSCSTCLPIVTKPNHQFLADLLRYSRPNRHNSSFVPPSLCGHNIDLRALYNEVAIRGGHKQVTSLHQWNEVYVALGYPTGCVDAGHGLRTIYQRFLESFERTQRMAFKSTFATDDLESSLCVDTDSQDLDASKGAKQLMPTSGAPSPKAEDIPNHLRASWNLSTELSDRVDYISLERSLQSGLPNEVDFALNTMLLMSSQPNGFSLYKNERLLELLLKSVGIVAPDCSVNEHLNDYSNTVQHRFQKFWCENISGPFGRIFLVPESFDVARDRQQKIGAHDSRSTYCFSKLHDMAYGDDEGFRVQLVATVVRNLAVEGGPSAVIIGRDPQALRFIFLCVYTTHSSLRHLGLETLSSLHFPVVGRLEPALQILIPTLMTSSDRSDQMRGLQLIGRLCEAPLGLTRHGRYALGNPNGSVLMSRDRSVLSNDRNAGFLSSLPSVVFERIVKTLCLRDLHLVVLALDAVYNLSCLGRILCERLLGLSTPTKSYLFKHHSTSSNCLLQVLVALLRLEAQAMGSESMIRLRVMQALSSSGSNNTVADPSITNTDSKAPVSSGSKQRLTQIPSFPSSPLPTSTTSLPPTPLSAVVSQLLPAPSTVPTMSDRTNSISNITTTNPQPNMVPLPLALANGIKTSTGHTTQTSTQILSSLGSLPNATISGSLSQPDVAIPPMVSRPAGTQSPSLTPCLPNTQISTPAVSVGTVMTPCTASQPCTAVTDLKQNENPVQSLSKVTSLPPPSAIVAAAASTCGPQTLALSYNIPVDYPNVPSTLSSKQNEPTEIGDLTPKTESSSTSDLTATIANRLPLRPQFRPHTSRLYRPPPRSRKSQLSLTDKNMNSHSVTPRLEYMFEWLQKNYVVHNHSSVSRVQIYMDYQRAHQRRFGTLTTAVSPVDFHTLIKSVFPGVGQVKVQVPGDKVIIHYNNLRCLHSPESNTEQGVNDIMAAVLSPNKQIEVSAPKRPPKSKSRKRPTPQSVSNVDPAKRMATWPQSNGHPESKQLVNGCVLETTSNGLTKGLVGLMTHPASSGQTNGTVTQAQTSPVKLTTSALSPCPKLNELVSREHGLVLFPVFTTLSFNPTASPVSSNHVENAVSEVPQSASSPDGPVTSTGMSQSRLTLPVLTDAINHDHGIVKSMPVTPKSILTSRPVLARKTPAISSAHDISSLFVCHWNTCSCLFKDLNTLLVHLWSEHLSNLAVKQPLFCSWTICDHKEKLENAEQLRAHVYRKHIKPLSQSAIISADTTLPNGTTSNSPPGTHVATPRSCITSSSSVNSVSASTLTANSVPSSGIATSSSFEVHQSLNPSSDDHLFRHPSNSVGEAQSIKFEPRERHAILCPTVARPNVPTPGVAVTAQSVAISSVSAVQANSYDAPQTVVLTKPTVWCPPPTLSEECRRAMAGGAPNPMFDLTPPREGPVTKHIRLTAALTLKNLLRFSQVARNFMISREELLSELAFSGLESSPTIFECLIYLNESNGSTHNSARANLIPPFV</sequence>
<evidence type="ECO:0000313" key="8">
    <source>
        <dbReference type="EMBL" id="KAA0189421.1"/>
    </source>
</evidence>
<gene>
    <name evidence="8" type="ORF">FBUS_06423</name>
</gene>
<evidence type="ECO:0000256" key="5">
    <source>
        <dbReference type="SAM" id="MobiDB-lite"/>
    </source>
</evidence>
<keyword evidence="4" id="KW-0539">Nucleus</keyword>
<dbReference type="OrthoDB" id="338531at2759"/>
<dbReference type="InterPro" id="IPR001606">
    <property type="entry name" value="ARID_dom"/>
</dbReference>
<feature type="compositionally biased region" description="Low complexity" evidence="5">
    <location>
        <begin position="573"/>
        <end position="587"/>
    </location>
</feature>
<dbReference type="CDD" id="cd16100">
    <property type="entry name" value="ARID"/>
    <property type="match status" value="1"/>
</dbReference>
<keyword evidence="3" id="KW-0804">Transcription</keyword>
<evidence type="ECO:0000259" key="6">
    <source>
        <dbReference type="PROSITE" id="PS51011"/>
    </source>
</evidence>
<dbReference type="InterPro" id="IPR036431">
    <property type="entry name" value="ARID_dom_sf"/>
</dbReference>
<dbReference type="InterPro" id="IPR052406">
    <property type="entry name" value="Chromatin_Remodeling_Comp"/>
</dbReference>
<proteinExistence type="predicted"/>
<dbReference type="PROSITE" id="PS00028">
    <property type="entry name" value="ZINC_FINGER_C2H2_1"/>
    <property type="match status" value="1"/>
</dbReference>
<evidence type="ECO:0000256" key="1">
    <source>
        <dbReference type="ARBA" id="ARBA00022853"/>
    </source>
</evidence>
<dbReference type="GO" id="GO:0006355">
    <property type="term" value="P:regulation of DNA-templated transcription"/>
    <property type="evidence" value="ECO:0007669"/>
    <property type="project" value="InterPro"/>
</dbReference>
<feature type="domain" description="ARID" evidence="6">
    <location>
        <begin position="20"/>
        <end position="113"/>
    </location>
</feature>
<dbReference type="InterPro" id="IPR036388">
    <property type="entry name" value="WH-like_DNA-bd_sf"/>
</dbReference>
<keyword evidence="1" id="KW-0156">Chromatin regulator</keyword>
<accession>A0A8E0RU96</accession>
<feature type="compositionally biased region" description="Polar residues" evidence="5">
    <location>
        <begin position="542"/>
        <end position="572"/>
    </location>
</feature>
<keyword evidence="9" id="KW-1185">Reference proteome</keyword>
<dbReference type="GO" id="GO:0016586">
    <property type="term" value="C:RSC-type complex"/>
    <property type="evidence" value="ECO:0007669"/>
    <property type="project" value="TreeGrafter"/>
</dbReference>
<feature type="domain" description="RFX-type winged-helix" evidence="7">
    <location>
        <begin position="855"/>
        <end position="937"/>
    </location>
</feature>
<evidence type="ECO:0000256" key="3">
    <source>
        <dbReference type="ARBA" id="ARBA00023163"/>
    </source>
</evidence>
<comment type="caution">
    <text evidence="8">The sequence shown here is derived from an EMBL/GenBank/DDBJ whole genome shotgun (WGS) entry which is preliminary data.</text>
</comment>
<dbReference type="GO" id="GO:0006325">
    <property type="term" value="P:chromatin organization"/>
    <property type="evidence" value="ECO:0007669"/>
    <property type="project" value="UniProtKB-KW"/>
</dbReference>
<protein>
    <submittedName>
        <fullName evidence="8">AT-rich interactive domain-containing protein 2</fullName>
    </submittedName>
</protein>